<evidence type="ECO:0000313" key="1">
    <source>
        <dbReference type="EMBL" id="GEP58487.1"/>
    </source>
</evidence>
<dbReference type="AlphaFoldDB" id="A0A512NHR0"/>
<dbReference type="EMBL" id="BKAJ01000101">
    <property type="protein sequence ID" value="GEP58487.1"/>
    <property type="molecule type" value="Genomic_DNA"/>
</dbReference>
<reference evidence="1 2" key="1">
    <citation type="submission" date="2019-07" db="EMBL/GenBank/DDBJ databases">
        <title>Whole genome shotgun sequence of Reyranella soli NBRC 108950.</title>
        <authorList>
            <person name="Hosoyama A."/>
            <person name="Uohara A."/>
            <person name="Ohji S."/>
            <person name="Ichikawa N."/>
        </authorList>
    </citation>
    <scope>NUCLEOTIDE SEQUENCE [LARGE SCALE GENOMIC DNA]</scope>
    <source>
        <strain evidence="1 2">NBRC 108950</strain>
    </source>
</reference>
<evidence type="ECO:0000313" key="2">
    <source>
        <dbReference type="Proteomes" id="UP000321058"/>
    </source>
</evidence>
<gene>
    <name evidence="1" type="ORF">RSO01_56530</name>
</gene>
<sequence>MSSSVADFPEFTACPLAKGTWWASGKEAEKYAAGHNMLLVVKEGRLLYAADRSRGSMNELKEVRFVQRVSDEIQIKTLSLTSYNLRKTGNIFTGIQDDGGTGGMPTITNVEFVCGG</sequence>
<dbReference type="Proteomes" id="UP000321058">
    <property type="component" value="Unassembled WGS sequence"/>
</dbReference>
<organism evidence="1 2">
    <name type="scientific">Reyranella soli</name>
    <dbReference type="NCBI Taxonomy" id="1230389"/>
    <lineage>
        <taxon>Bacteria</taxon>
        <taxon>Pseudomonadati</taxon>
        <taxon>Pseudomonadota</taxon>
        <taxon>Alphaproteobacteria</taxon>
        <taxon>Hyphomicrobiales</taxon>
        <taxon>Reyranellaceae</taxon>
        <taxon>Reyranella</taxon>
    </lineage>
</organism>
<proteinExistence type="predicted"/>
<comment type="caution">
    <text evidence="1">The sequence shown here is derived from an EMBL/GenBank/DDBJ whole genome shotgun (WGS) entry which is preliminary data.</text>
</comment>
<accession>A0A512NHR0</accession>
<dbReference type="RefSeq" id="WP_147153768.1">
    <property type="nucleotide sequence ID" value="NZ_BKAJ01000101.1"/>
</dbReference>
<keyword evidence="2" id="KW-1185">Reference proteome</keyword>
<protein>
    <submittedName>
        <fullName evidence="1">Uncharacterized protein</fullName>
    </submittedName>
</protein>
<name>A0A512NHR0_9HYPH</name>